<keyword evidence="1" id="KW-1133">Transmembrane helix</keyword>
<name>A0A0A8Y429_ARUDO</name>
<dbReference type="EMBL" id="GBRH01279283">
    <property type="protein sequence ID" value="JAD18612.1"/>
    <property type="molecule type" value="Transcribed_RNA"/>
</dbReference>
<keyword evidence="1" id="KW-0812">Transmembrane</keyword>
<evidence type="ECO:0000313" key="2">
    <source>
        <dbReference type="EMBL" id="JAD18612.1"/>
    </source>
</evidence>
<accession>A0A0A8Y429</accession>
<evidence type="ECO:0000256" key="1">
    <source>
        <dbReference type="SAM" id="Phobius"/>
    </source>
</evidence>
<dbReference type="AlphaFoldDB" id="A0A0A8Y429"/>
<organism evidence="2">
    <name type="scientific">Arundo donax</name>
    <name type="common">Giant reed</name>
    <name type="synonym">Donax arundinaceus</name>
    <dbReference type="NCBI Taxonomy" id="35708"/>
    <lineage>
        <taxon>Eukaryota</taxon>
        <taxon>Viridiplantae</taxon>
        <taxon>Streptophyta</taxon>
        <taxon>Embryophyta</taxon>
        <taxon>Tracheophyta</taxon>
        <taxon>Spermatophyta</taxon>
        <taxon>Magnoliopsida</taxon>
        <taxon>Liliopsida</taxon>
        <taxon>Poales</taxon>
        <taxon>Poaceae</taxon>
        <taxon>PACMAD clade</taxon>
        <taxon>Arundinoideae</taxon>
        <taxon>Arundineae</taxon>
        <taxon>Arundo</taxon>
    </lineage>
</organism>
<keyword evidence="1" id="KW-0472">Membrane</keyword>
<reference evidence="2" key="1">
    <citation type="submission" date="2014-09" db="EMBL/GenBank/DDBJ databases">
        <authorList>
            <person name="Magalhaes I.L.F."/>
            <person name="Oliveira U."/>
            <person name="Santos F.R."/>
            <person name="Vidigal T.H.D.A."/>
            <person name="Brescovit A.D."/>
            <person name="Santos A.J."/>
        </authorList>
    </citation>
    <scope>NUCLEOTIDE SEQUENCE</scope>
    <source>
        <tissue evidence="2">Shoot tissue taken approximately 20 cm above the soil surface</tissue>
    </source>
</reference>
<proteinExistence type="predicted"/>
<reference evidence="2" key="2">
    <citation type="journal article" date="2015" name="Data Brief">
        <title>Shoot transcriptome of the giant reed, Arundo donax.</title>
        <authorList>
            <person name="Barrero R.A."/>
            <person name="Guerrero F.D."/>
            <person name="Moolhuijzen P."/>
            <person name="Goolsby J.A."/>
            <person name="Tidwell J."/>
            <person name="Bellgard S.E."/>
            <person name="Bellgard M.I."/>
        </authorList>
    </citation>
    <scope>NUCLEOTIDE SEQUENCE</scope>
    <source>
        <tissue evidence="2">Shoot tissue taken approximately 20 cm above the soil surface</tissue>
    </source>
</reference>
<protein>
    <submittedName>
        <fullName evidence="2">Uncharacterized protein</fullName>
    </submittedName>
</protein>
<feature type="transmembrane region" description="Helical" evidence="1">
    <location>
        <begin position="15"/>
        <end position="36"/>
    </location>
</feature>
<sequence>MTWCISNLSYHERAFVLICAKLVGQLVLIYCSYFNWLDANFLFLYDT</sequence>